<dbReference type="SUPFAM" id="SSF56574">
    <property type="entry name" value="Serpins"/>
    <property type="match status" value="1"/>
</dbReference>
<name>A0A7J8DZ46_ROUAE</name>
<comment type="caution">
    <text evidence="3">The sequence shown here is derived from an EMBL/GenBank/DDBJ whole genome shotgun (WGS) entry which is preliminary data.</text>
</comment>
<reference evidence="3 4" key="1">
    <citation type="journal article" date="2020" name="Nature">
        <title>Six reference-quality genomes reveal evolution of bat adaptations.</title>
        <authorList>
            <person name="Jebb D."/>
            <person name="Huang Z."/>
            <person name="Pippel M."/>
            <person name="Hughes G.M."/>
            <person name="Lavrichenko K."/>
            <person name="Devanna P."/>
            <person name="Winkler S."/>
            <person name="Jermiin L.S."/>
            <person name="Skirmuntt E.C."/>
            <person name="Katzourakis A."/>
            <person name="Burkitt-Gray L."/>
            <person name="Ray D.A."/>
            <person name="Sullivan K.A.M."/>
            <person name="Roscito J.G."/>
            <person name="Kirilenko B.M."/>
            <person name="Davalos L.M."/>
            <person name="Corthals A.P."/>
            <person name="Power M.L."/>
            <person name="Jones G."/>
            <person name="Ransome R.D."/>
            <person name="Dechmann D.K.N."/>
            <person name="Locatelli A.G."/>
            <person name="Puechmaille S.J."/>
            <person name="Fedrigo O."/>
            <person name="Jarvis E.D."/>
            <person name="Hiller M."/>
            <person name="Vernes S.C."/>
            <person name="Myers E.W."/>
            <person name="Teeling E.C."/>
        </authorList>
    </citation>
    <scope>NUCLEOTIDE SEQUENCE [LARGE SCALE GENOMIC DNA]</scope>
    <source>
        <strain evidence="3">MRouAeg1</strain>
        <tissue evidence="3">Muscle</tissue>
    </source>
</reference>
<dbReference type="InterPro" id="IPR042178">
    <property type="entry name" value="Serpin_sf_1"/>
</dbReference>
<proteinExistence type="predicted"/>
<sequence length="162" mass="18719">MRPLPASMWPLLFTLFLLHSCLCGGNRDLREHLTLLKTELALRLYQSVAADRNGTNIVISPSGVSIPLEILQFGAQGNTGRQLAEALGYTVHARTMSTNRFPWLQILEQLDQHRREFHECQVRHTWHSWSRPLWLNASPWYQPISSFLTQTLTHHRFFSSLS</sequence>
<dbReference type="EMBL" id="JACASE010000011">
    <property type="protein sequence ID" value="KAF6428433.1"/>
    <property type="molecule type" value="Genomic_DNA"/>
</dbReference>
<dbReference type="Pfam" id="PF00079">
    <property type="entry name" value="Serpin"/>
    <property type="match status" value="1"/>
</dbReference>
<keyword evidence="1" id="KW-0732">Signal</keyword>
<accession>A0A7J8DZ46</accession>
<feature type="chain" id="PRO_5029456598" evidence="1">
    <location>
        <begin position="24"/>
        <end position="162"/>
    </location>
</feature>
<dbReference type="Proteomes" id="UP000593571">
    <property type="component" value="Unassembled WGS sequence"/>
</dbReference>
<dbReference type="InterPro" id="IPR023796">
    <property type="entry name" value="Serpin_dom"/>
</dbReference>
<gene>
    <name evidence="3" type="ORF">HJG63_017417</name>
</gene>
<feature type="domain" description="Serpin" evidence="2">
    <location>
        <begin position="38"/>
        <end position="107"/>
    </location>
</feature>
<dbReference type="AlphaFoldDB" id="A0A7J8DZ46"/>
<evidence type="ECO:0000313" key="3">
    <source>
        <dbReference type="EMBL" id="KAF6428433.1"/>
    </source>
</evidence>
<evidence type="ECO:0000313" key="4">
    <source>
        <dbReference type="Proteomes" id="UP000593571"/>
    </source>
</evidence>
<feature type="signal peptide" evidence="1">
    <location>
        <begin position="1"/>
        <end position="23"/>
    </location>
</feature>
<evidence type="ECO:0000256" key="1">
    <source>
        <dbReference type="SAM" id="SignalP"/>
    </source>
</evidence>
<protein>
    <submittedName>
        <fullName evidence="3">Serpin family E member 3</fullName>
    </submittedName>
</protein>
<dbReference type="Gene3D" id="3.30.497.10">
    <property type="entry name" value="Antithrombin, subunit I, domain 2"/>
    <property type="match status" value="1"/>
</dbReference>
<evidence type="ECO:0000259" key="2">
    <source>
        <dbReference type="Pfam" id="PF00079"/>
    </source>
</evidence>
<organism evidence="3 4">
    <name type="scientific">Rousettus aegyptiacus</name>
    <name type="common">Egyptian fruit bat</name>
    <name type="synonym">Pteropus aegyptiacus</name>
    <dbReference type="NCBI Taxonomy" id="9407"/>
    <lineage>
        <taxon>Eukaryota</taxon>
        <taxon>Metazoa</taxon>
        <taxon>Chordata</taxon>
        <taxon>Craniata</taxon>
        <taxon>Vertebrata</taxon>
        <taxon>Euteleostomi</taxon>
        <taxon>Mammalia</taxon>
        <taxon>Eutheria</taxon>
        <taxon>Laurasiatheria</taxon>
        <taxon>Chiroptera</taxon>
        <taxon>Yinpterochiroptera</taxon>
        <taxon>Pteropodoidea</taxon>
        <taxon>Pteropodidae</taxon>
        <taxon>Rousettinae</taxon>
        <taxon>Rousettus</taxon>
    </lineage>
</organism>
<dbReference type="InterPro" id="IPR036186">
    <property type="entry name" value="Serpin_sf"/>
</dbReference>
<keyword evidence="4" id="KW-1185">Reference proteome</keyword>